<dbReference type="AlphaFoldDB" id="C1MU78"/>
<dbReference type="OrthoDB" id="10255963at2759"/>
<feature type="compositionally biased region" description="Basic and acidic residues" evidence="2">
    <location>
        <begin position="1"/>
        <end position="23"/>
    </location>
</feature>
<dbReference type="eggNOG" id="KOG3267">
    <property type="taxonomic scope" value="Eukaryota"/>
</dbReference>
<dbReference type="Gene3D" id="2.60.120.460">
    <property type="entry name" value="YjbQ-like"/>
    <property type="match status" value="3"/>
</dbReference>
<gene>
    <name evidence="3" type="ORF">MICPUCDRAFT_58701</name>
</gene>
<dbReference type="SUPFAM" id="SSF111038">
    <property type="entry name" value="YjbQ-like"/>
    <property type="match status" value="3"/>
</dbReference>
<dbReference type="Proteomes" id="UP000001876">
    <property type="component" value="Unassembled WGS sequence"/>
</dbReference>
<dbReference type="NCBIfam" id="TIGR00149">
    <property type="entry name" value="TIGR00149_YjbQ"/>
    <property type="match status" value="3"/>
</dbReference>
<dbReference type="EMBL" id="GG663740">
    <property type="protein sequence ID" value="EEH56281.1"/>
    <property type="molecule type" value="Genomic_DNA"/>
</dbReference>
<sequence length="563" mass="59602">MNCRRVLQEASERTTIDHGDARTSPRAGRTLAGWPHMSCRLARSPSAPPSHSPSSRARARRVAATLGVRATASSSGAEKQRTMAPRPSPSSNDRDDSGAWWTQRVVTLRPKSNGIFIWTNKLRDEVPEIRDAKTGVVNLFVRSHSAALTINENADPDVRDDLRRALDAIVPGDADADVAARVSFVGVSIDVPVHDGRLAFGTWQGLYLAEWGGGGRDVEVVVTMRRVDDAKTTRVATVTAPSRGCHLVQDQIDAAIAPALNHASEEEAKRSKRSMTDGYGHDAASPPALVNLLVRHTSASLTVNENADPSVRVDMEGALNRIVPESWNDAMFKHVDEGPDDMPAHVKSTLFGASVTVPASGHRLRLGTWQGVYLAEHRNVGGFGGGHAREIACSVTGGGAQSVVTLTAPGRGAHDVTEAIAAGLKALRAAGGVGGGVAAGWLNLFIQHTSASLTVSSRATATAPRAAEAETEAAARLESALSATVPERWNDEFFTHTYEGPDDMPAHVKSSLMGASLTVPVVNGELGLGVLQGVFLCEHRDGGGFGCNLNRSVVLTLQGVDDR</sequence>
<dbReference type="STRING" id="564608.C1MU78"/>
<comment type="similarity">
    <text evidence="1">Belongs to the UPF0047 family.</text>
</comment>
<name>C1MU78_MICPC</name>
<dbReference type="Pfam" id="PF01894">
    <property type="entry name" value="YjbQ"/>
    <property type="match status" value="3"/>
</dbReference>
<evidence type="ECO:0000313" key="4">
    <source>
        <dbReference type="Proteomes" id="UP000001876"/>
    </source>
</evidence>
<dbReference type="GeneID" id="9684888"/>
<dbReference type="PANTHER" id="PTHR30615:SF8">
    <property type="entry name" value="UPF0047 PROTEIN C4A8.02C"/>
    <property type="match status" value="1"/>
</dbReference>
<evidence type="ECO:0000256" key="2">
    <source>
        <dbReference type="SAM" id="MobiDB-lite"/>
    </source>
</evidence>
<dbReference type="OMA" id="PERWNDE"/>
<dbReference type="InterPro" id="IPR001602">
    <property type="entry name" value="UPF0047_YjbQ-like"/>
</dbReference>
<organism evidence="4">
    <name type="scientific">Micromonas pusilla (strain CCMP1545)</name>
    <name type="common">Picoplanktonic green alga</name>
    <dbReference type="NCBI Taxonomy" id="564608"/>
    <lineage>
        <taxon>Eukaryota</taxon>
        <taxon>Viridiplantae</taxon>
        <taxon>Chlorophyta</taxon>
        <taxon>Mamiellophyceae</taxon>
        <taxon>Mamiellales</taxon>
        <taxon>Mamiellaceae</taxon>
        <taxon>Micromonas</taxon>
    </lineage>
</organism>
<dbReference type="PROSITE" id="PS01314">
    <property type="entry name" value="UPF0047"/>
    <property type="match status" value="1"/>
</dbReference>
<keyword evidence="4" id="KW-1185">Reference proteome</keyword>
<feature type="region of interest" description="Disordered" evidence="2">
    <location>
        <begin position="1"/>
        <end position="98"/>
    </location>
</feature>
<dbReference type="RefSeq" id="XP_003059149.1">
    <property type="nucleotide sequence ID" value="XM_003059103.1"/>
</dbReference>
<proteinExistence type="inferred from homology"/>
<dbReference type="KEGG" id="mpp:MICPUCDRAFT_58701"/>
<reference evidence="3 4" key="1">
    <citation type="journal article" date="2009" name="Science">
        <title>Green evolution and dynamic adaptations revealed by genomes of the marine picoeukaryotes Micromonas.</title>
        <authorList>
            <person name="Worden A.Z."/>
            <person name="Lee J.H."/>
            <person name="Mock T."/>
            <person name="Rouze P."/>
            <person name="Simmons M.P."/>
            <person name="Aerts A.L."/>
            <person name="Allen A.E."/>
            <person name="Cuvelier M.L."/>
            <person name="Derelle E."/>
            <person name="Everett M.V."/>
            <person name="Foulon E."/>
            <person name="Grimwood J."/>
            <person name="Gundlach H."/>
            <person name="Henrissat B."/>
            <person name="Napoli C."/>
            <person name="McDonald S.M."/>
            <person name="Parker M.S."/>
            <person name="Rombauts S."/>
            <person name="Salamov A."/>
            <person name="Von Dassow P."/>
            <person name="Badger J.H."/>
            <person name="Coutinho P.M."/>
            <person name="Demir E."/>
            <person name="Dubchak I."/>
            <person name="Gentemann C."/>
            <person name="Eikrem W."/>
            <person name="Gready J.E."/>
            <person name="John U."/>
            <person name="Lanier W."/>
            <person name="Lindquist E.A."/>
            <person name="Lucas S."/>
            <person name="Mayer K.F."/>
            <person name="Moreau H."/>
            <person name="Not F."/>
            <person name="Otillar R."/>
            <person name="Panaud O."/>
            <person name="Pangilinan J."/>
            <person name="Paulsen I."/>
            <person name="Piegu B."/>
            <person name="Poliakov A."/>
            <person name="Robbens S."/>
            <person name="Schmutz J."/>
            <person name="Toulza E."/>
            <person name="Wyss T."/>
            <person name="Zelensky A."/>
            <person name="Zhou K."/>
            <person name="Armbrust E.V."/>
            <person name="Bhattacharya D."/>
            <person name="Goodenough U.W."/>
            <person name="Van de Peer Y."/>
            <person name="Grigoriev I.V."/>
        </authorList>
    </citation>
    <scope>NUCLEOTIDE SEQUENCE [LARGE SCALE GENOMIC DNA]</scope>
    <source>
        <strain evidence="3 4">CCMP1545</strain>
    </source>
</reference>
<evidence type="ECO:0000256" key="1">
    <source>
        <dbReference type="ARBA" id="ARBA00005534"/>
    </source>
</evidence>
<protein>
    <submittedName>
        <fullName evidence="3">Predicted protein</fullName>
    </submittedName>
</protein>
<dbReference type="PANTHER" id="PTHR30615">
    <property type="entry name" value="UNCHARACTERIZED PROTEIN YJBQ-RELATED"/>
    <property type="match status" value="1"/>
</dbReference>
<evidence type="ECO:0000313" key="3">
    <source>
        <dbReference type="EMBL" id="EEH56281.1"/>
    </source>
</evidence>
<accession>C1MU78</accession>
<dbReference type="InterPro" id="IPR035917">
    <property type="entry name" value="YjbQ-like_sf"/>
</dbReference>